<dbReference type="AlphaFoldDB" id="A0A7I8D1S3"/>
<organism evidence="2 3">
    <name type="scientific">Solibaculum mannosilyticum</name>
    <dbReference type="NCBI Taxonomy" id="2780922"/>
    <lineage>
        <taxon>Bacteria</taxon>
        <taxon>Bacillati</taxon>
        <taxon>Bacillota</taxon>
        <taxon>Clostridia</taxon>
        <taxon>Eubacteriales</taxon>
        <taxon>Oscillospiraceae</taxon>
        <taxon>Solibaculum</taxon>
    </lineage>
</organism>
<feature type="domain" description="DUF2383" evidence="1">
    <location>
        <begin position="9"/>
        <end position="107"/>
    </location>
</feature>
<dbReference type="RefSeq" id="WP_090266983.1">
    <property type="nucleotide sequence ID" value="NZ_AP023321.1"/>
</dbReference>
<gene>
    <name evidence="2" type="ORF">C12CBH8_14090</name>
</gene>
<name>A0A7I8D1S3_9FIRM</name>
<dbReference type="KEGG" id="sman:C12CBH8_14090"/>
<dbReference type="Proteomes" id="UP000593890">
    <property type="component" value="Chromosome"/>
</dbReference>
<keyword evidence="3" id="KW-1185">Reference proteome</keyword>
<protein>
    <recommendedName>
        <fullName evidence="1">DUF2383 domain-containing protein</fullName>
    </recommendedName>
</protein>
<evidence type="ECO:0000313" key="2">
    <source>
        <dbReference type="EMBL" id="BCI60770.1"/>
    </source>
</evidence>
<dbReference type="InterPro" id="IPR019052">
    <property type="entry name" value="DUF2383"/>
</dbReference>
<reference evidence="3" key="1">
    <citation type="submission" date="2020-07" db="EMBL/GenBank/DDBJ databases">
        <title>Complete genome sequencing of Clostridia bacterium strain 12CBH8.</title>
        <authorList>
            <person name="Sakamoto M."/>
            <person name="Murakami T."/>
            <person name="Mori H."/>
        </authorList>
    </citation>
    <scope>NUCLEOTIDE SEQUENCE [LARGE SCALE GENOMIC DNA]</scope>
    <source>
        <strain evidence="3">12CBH8</strain>
    </source>
</reference>
<proteinExistence type="predicted"/>
<sequence>MEQNCNVALLNEIYQNSKMGIDAIDTVSKKVDDRQLKSDLTTQSEQYSQFASQARQELAQRGTAPIDNGPLSKASLWSSIQFNTLIDSTPSHIAEMMINGSTMGIVQMTKQVREHSDIDDPVRNMASRLIRQEQDNIERMKQYL</sequence>
<dbReference type="EMBL" id="AP023321">
    <property type="protein sequence ID" value="BCI60770.1"/>
    <property type="molecule type" value="Genomic_DNA"/>
</dbReference>
<evidence type="ECO:0000259" key="1">
    <source>
        <dbReference type="Pfam" id="PF09537"/>
    </source>
</evidence>
<dbReference type="Gene3D" id="1.20.1260.10">
    <property type="match status" value="1"/>
</dbReference>
<dbReference type="Pfam" id="PF09537">
    <property type="entry name" value="DUF2383"/>
    <property type="match status" value="1"/>
</dbReference>
<dbReference type="InterPro" id="IPR012347">
    <property type="entry name" value="Ferritin-like"/>
</dbReference>
<evidence type="ECO:0000313" key="3">
    <source>
        <dbReference type="Proteomes" id="UP000593890"/>
    </source>
</evidence>
<accession>A0A7I8D1S3</accession>